<proteinExistence type="predicted"/>
<reference evidence="1" key="2">
    <citation type="journal article" date="2015" name="Fish Shellfish Immunol.">
        <title>Early steps in the European eel (Anguilla anguilla)-Vibrio vulnificus interaction in the gills: Role of the RtxA13 toxin.</title>
        <authorList>
            <person name="Callol A."/>
            <person name="Pajuelo D."/>
            <person name="Ebbesson L."/>
            <person name="Teles M."/>
            <person name="MacKenzie S."/>
            <person name="Amaro C."/>
        </authorList>
    </citation>
    <scope>NUCLEOTIDE SEQUENCE</scope>
</reference>
<dbReference type="AlphaFoldDB" id="A0A0E9TCM1"/>
<reference evidence="1" key="1">
    <citation type="submission" date="2014-11" db="EMBL/GenBank/DDBJ databases">
        <authorList>
            <person name="Amaro Gonzalez C."/>
        </authorList>
    </citation>
    <scope>NUCLEOTIDE SEQUENCE</scope>
</reference>
<sequence length="33" mass="3651">MILVHYGVHKNNNTRQLASCVVRNIFAAALLLA</sequence>
<organism evidence="1">
    <name type="scientific">Anguilla anguilla</name>
    <name type="common">European freshwater eel</name>
    <name type="synonym">Muraena anguilla</name>
    <dbReference type="NCBI Taxonomy" id="7936"/>
    <lineage>
        <taxon>Eukaryota</taxon>
        <taxon>Metazoa</taxon>
        <taxon>Chordata</taxon>
        <taxon>Craniata</taxon>
        <taxon>Vertebrata</taxon>
        <taxon>Euteleostomi</taxon>
        <taxon>Actinopterygii</taxon>
        <taxon>Neopterygii</taxon>
        <taxon>Teleostei</taxon>
        <taxon>Anguilliformes</taxon>
        <taxon>Anguillidae</taxon>
        <taxon>Anguilla</taxon>
    </lineage>
</organism>
<dbReference type="EMBL" id="GBXM01057922">
    <property type="protein sequence ID" value="JAH50655.1"/>
    <property type="molecule type" value="Transcribed_RNA"/>
</dbReference>
<evidence type="ECO:0000313" key="1">
    <source>
        <dbReference type="EMBL" id="JAH50655.1"/>
    </source>
</evidence>
<protein>
    <submittedName>
        <fullName evidence="1">Uncharacterized protein</fullName>
    </submittedName>
</protein>
<name>A0A0E9TCM1_ANGAN</name>
<accession>A0A0E9TCM1</accession>